<dbReference type="WBParaSite" id="Pan_g6522.t1">
    <property type="protein sequence ID" value="Pan_g6522.t1"/>
    <property type="gene ID" value="Pan_g6522"/>
</dbReference>
<organism evidence="1 2">
    <name type="scientific">Panagrellus redivivus</name>
    <name type="common">Microworm</name>
    <dbReference type="NCBI Taxonomy" id="6233"/>
    <lineage>
        <taxon>Eukaryota</taxon>
        <taxon>Metazoa</taxon>
        <taxon>Ecdysozoa</taxon>
        <taxon>Nematoda</taxon>
        <taxon>Chromadorea</taxon>
        <taxon>Rhabditida</taxon>
        <taxon>Tylenchina</taxon>
        <taxon>Panagrolaimomorpha</taxon>
        <taxon>Panagrolaimoidea</taxon>
        <taxon>Panagrolaimidae</taxon>
        <taxon>Panagrellus</taxon>
    </lineage>
</organism>
<name>A0A7E4W4Q7_PANRE</name>
<reference evidence="1" key="1">
    <citation type="journal article" date="2013" name="Genetics">
        <title>The draft genome and transcriptome of Panagrellus redivivus are shaped by the harsh demands of a free-living lifestyle.</title>
        <authorList>
            <person name="Srinivasan J."/>
            <person name="Dillman A.R."/>
            <person name="Macchietto M.G."/>
            <person name="Heikkinen L."/>
            <person name="Lakso M."/>
            <person name="Fracchia K.M."/>
            <person name="Antoshechkin I."/>
            <person name="Mortazavi A."/>
            <person name="Wong G."/>
            <person name="Sternberg P.W."/>
        </authorList>
    </citation>
    <scope>NUCLEOTIDE SEQUENCE [LARGE SCALE GENOMIC DNA]</scope>
    <source>
        <strain evidence="1">MT8872</strain>
    </source>
</reference>
<accession>A0A7E4W4Q7</accession>
<keyword evidence="1" id="KW-1185">Reference proteome</keyword>
<protein>
    <submittedName>
        <fullName evidence="2">MG3 domain-containing protein</fullName>
    </submittedName>
</protein>
<reference evidence="2" key="2">
    <citation type="submission" date="2020-10" db="UniProtKB">
        <authorList>
            <consortium name="WormBaseParasite"/>
        </authorList>
    </citation>
    <scope>IDENTIFICATION</scope>
</reference>
<dbReference type="AlphaFoldDB" id="A0A7E4W4Q7"/>
<dbReference type="Proteomes" id="UP000492821">
    <property type="component" value="Unassembled WGS sequence"/>
</dbReference>
<sequence>MPNILINYDDHRLVYHVHDTFPPWHKTYEVIVGAAPTVDVFFKSDTQEIRIKTFKFASQKERRVAITVAVDDDNTVTAKLVTLEVDDIDKDGTKKDGMIVTLDLNGLTVAYTRTSERQICPMASHSGATGEQLDAAAAAAMAAVPPSQAAAVYILPYTANYNYAARKRMVQALESAGYKNIGCIEQKSPLLSTALKLAKLTNQVGDYVGVGEVGGVHVVRKTDHGYDYVQLVVCMKRLRRLYPTIKEVICYSVFDPTDNEAKKSQQQYHPLSVKSVTIGCLFLIPYMWNKNDGGNMDGYLVTMTVQCKFRINYKGKNTVLDARAEMLPWQKTVELNIGDAMTLDVFMRHEDRCVQGEDHIKQFKFPSKKNRKVFISIAIDDARLPIVKLTTL</sequence>
<proteinExistence type="predicted"/>
<evidence type="ECO:0000313" key="1">
    <source>
        <dbReference type="Proteomes" id="UP000492821"/>
    </source>
</evidence>
<evidence type="ECO:0000313" key="2">
    <source>
        <dbReference type="WBParaSite" id="Pan_g6522.t1"/>
    </source>
</evidence>